<dbReference type="Proteomes" id="UP000638014">
    <property type="component" value="Unassembled WGS sequence"/>
</dbReference>
<dbReference type="InterPro" id="IPR037233">
    <property type="entry name" value="CcmK-like_sf"/>
</dbReference>
<evidence type="ECO:0000256" key="2">
    <source>
        <dbReference type="ARBA" id="ARBA00024446"/>
    </source>
</evidence>
<dbReference type="AlphaFoldDB" id="A0A8J6QFB5"/>
<keyword evidence="6" id="KW-1185">Reference proteome</keyword>
<dbReference type="PROSITE" id="PS51930">
    <property type="entry name" value="BMC_2"/>
    <property type="match status" value="2"/>
</dbReference>
<dbReference type="InterPro" id="IPR000249">
    <property type="entry name" value="BMC_dom"/>
</dbReference>
<evidence type="ECO:0000256" key="3">
    <source>
        <dbReference type="PROSITE-ProRule" id="PRU01278"/>
    </source>
</evidence>
<dbReference type="SMART" id="SM00877">
    <property type="entry name" value="BMC"/>
    <property type="match status" value="2"/>
</dbReference>
<dbReference type="SUPFAM" id="SSF143414">
    <property type="entry name" value="CcmK-like"/>
    <property type="match status" value="2"/>
</dbReference>
<evidence type="ECO:0000256" key="1">
    <source>
        <dbReference type="ARBA" id="ARBA00024322"/>
    </source>
</evidence>
<name>A0A8J6QFB5_9GAMM</name>
<dbReference type="Pfam" id="PF00936">
    <property type="entry name" value="BMC"/>
    <property type="match status" value="2"/>
</dbReference>
<dbReference type="GO" id="GO:0031469">
    <property type="term" value="C:bacterial microcompartment"/>
    <property type="evidence" value="ECO:0007669"/>
    <property type="project" value="UniProtKB-SubCell"/>
</dbReference>
<reference evidence="5" key="1">
    <citation type="submission" date="2020-09" db="EMBL/GenBank/DDBJ databases">
        <title>A novel bacterium of genus Neiella, isolated from South China Sea.</title>
        <authorList>
            <person name="Huang H."/>
            <person name="Mo K."/>
            <person name="Hu Y."/>
        </authorList>
    </citation>
    <scope>NUCLEOTIDE SEQUENCE</scope>
    <source>
        <strain evidence="5">HB171785</strain>
    </source>
</reference>
<evidence type="ECO:0000313" key="5">
    <source>
        <dbReference type="EMBL" id="MBD1388659.1"/>
    </source>
</evidence>
<proteinExistence type="inferred from homology"/>
<sequence length="184" mass="19064">MNTNLQAVGMIEFNSIAMGIETADHMLKSASVNPLMMKTICPGKYLVAVHGDVSSVQSAVDAGLELAQSAMVDYLVIPNIEPAVVSAMSGTNASEITSTLGIIETFSVTSAILAADSAVKNSDVDLIEVRIAMGLGGKAFFTLTGDLSNVEAAINNAAEVVANNGMLVRKSVIASLSAELKPYI</sequence>
<dbReference type="CDD" id="cd07054">
    <property type="entry name" value="BMC_PduT_repeat2"/>
    <property type="match status" value="1"/>
</dbReference>
<comment type="subcellular location">
    <subcellularLocation>
        <location evidence="1">Bacterial microcompartment</location>
    </subcellularLocation>
</comment>
<dbReference type="InterPro" id="IPR044872">
    <property type="entry name" value="CcmK/CsoS1_BMC"/>
</dbReference>
<dbReference type="PIRSF" id="PIRSF034834">
    <property type="entry name" value="PduT"/>
    <property type="match status" value="1"/>
</dbReference>
<feature type="domain" description="BMC" evidence="4">
    <location>
        <begin position="7"/>
        <end position="89"/>
    </location>
</feature>
<accession>A0A8J6QFB5</accession>
<organism evidence="5 6">
    <name type="scientific">Neiella litorisoli</name>
    <dbReference type="NCBI Taxonomy" id="2771431"/>
    <lineage>
        <taxon>Bacteria</taxon>
        <taxon>Pseudomonadati</taxon>
        <taxon>Pseudomonadota</taxon>
        <taxon>Gammaproteobacteria</taxon>
        <taxon>Alteromonadales</taxon>
        <taxon>Echinimonadaceae</taxon>
        <taxon>Neiella</taxon>
    </lineage>
</organism>
<comment type="similarity">
    <text evidence="3">Belongs to the bacterial microcompartments protein family.</text>
</comment>
<dbReference type="PANTHER" id="PTHR33941">
    <property type="entry name" value="PROPANEDIOL UTILIZATION PROTEIN PDUA"/>
    <property type="match status" value="1"/>
</dbReference>
<dbReference type="CDD" id="cd07053">
    <property type="entry name" value="BMC_PduT_repeat1"/>
    <property type="match status" value="1"/>
</dbReference>
<protein>
    <submittedName>
        <fullName evidence="5">BMC domain-containing protein</fullName>
    </submittedName>
</protein>
<dbReference type="EMBL" id="JACXAF010000004">
    <property type="protein sequence ID" value="MBD1388659.1"/>
    <property type="molecule type" value="Genomic_DNA"/>
</dbReference>
<dbReference type="Gene3D" id="3.30.70.1710">
    <property type="match status" value="2"/>
</dbReference>
<evidence type="ECO:0000259" key="4">
    <source>
        <dbReference type="PROSITE" id="PS51930"/>
    </source>
</evidence>
<evidence type="ECO:0000313" key="6">
    <source>
        <dbReference type="Proteomes" id="UP000638014"/>
    </source>
</evidence>
<dbReference type="RefSeq" id="WP_191143768.1">
    <property type="nucleotide sequence ID" value="NZ_JACXAF010000004.1"/>
</dbReference>
<dbReference type="InterPro" id="IPR011238">
    <property type="entry name" value="Micro_shell_prot_PduT"/>
</dbReference>
<keyword evidence="2" id="KW-1283">Bacterial microcompartment</keyword>
<comment type="caution">
    <text evidence="5">The sequence shown here is derived from an EMBL/GenBank/DDBJ whole genome shotgun (WGS) entry which is preliminary data.</text>
</comment>
<dbReference type="PANTHER" id="PTHR33941:SF11">
    <property type="entry name" value="BACTERIAL MICROCOMPARTMENT SHELL PROTEIN PDUJ"/>
    <property type="match status" value="1"/>
</dbReference>
<gene>
    <name evidence="5" type="ORF">IC617_04385</name>
</gene>
<dbReference type="InterPro" id="IPR050575">
    <property type="entry name" value="BMC_shell"/>
</dbReference>
<feature type="domain" description="BMC" evidence="4">
    <location>
        <begin position="99"/>
        <end position="184"/>
    </location>
</feature>